<accession>A0A8G2BHA0</accession>
<dbReference type="PIRSF" id="PIRSF004682">
    <property type="entry name" value="GmhB"/>
    <property type="match status" value="1"/>
</dbReference>
<name>A0A8G2BHA0_9PROT</name>
<evidence type="ECO:0000256" key="5">
    <source>
        <dbReference type="ARBA" id="ARBA00023277"/>
    </source>
</evidence>
<dbReference type="OrthoDB" id="9814110at2"/>
<feature type="binding site" evidence="10">
    <location>
        <position position="20"/>
    </location>
    <ligand>
        <name>Mg(2+)</name>
        <dbReference type="ChEBI" id="CHEBI:18420"/>
    </ligand>
</feature>
<evidence type="ECO:0000256" key="7">
    <source>
        <dbReference type="PIRNR" id="PIRNR004682"/>
    </source>
</evidence>
<dbReference type="GO" id="GO:0005975">
    <property type="term" value="P:carbohydrate metabolic process"/>
    <property type="evidence" value="ECO:0007669"/>
    <property type="project" value="InterPro"/>
</dbReference>
<organism evidence="11 12">
    <name type="scientific">Thalassobaculum litoreum DSM 18839</name>
    <dbReference type="NCBI Taxonomy" id="1123362"/>
    <lineage>
        <taxon>Bacteria</taxon>
        <taxon>Pseudomonadati</taxon>
        <taxon>Pseudomonadota</taxon>
        <taxon>Alphaproteobacteria</taxon>
        <taxon>Rhodospirillales</taxon>
        <taxon>Thalassobaculaceae</taxon>
        <taxon>Thalassobaculum</taxon>
    </lineage>
</organism>
<keyword evidence="5 7" id="KW-0119">Carbohydrate metabolism</keyword>
<feature type="site" description="Contributes to substrate recognition" evidence="9">
    <location>
        <position position="119"/>
    </location>
</feature>
<keyword evidence="3 10" id="KW-0479">Metal-binding</keyword>
<feature type="binding site" evidence="10">
    <location>
        <position position="145"/>
    </location>
    <ligand>
        <name>Mg(2+)</name>
        <dbReference type="ChEBI" id="CHEBI:18420"/>
    </ligand>
</feature>
<keyword evidence="10" id="KW-0862">Zinc</keyword>
<evidence type="ECO:0000256" key="8">
    <source>
        <dbReference type="PIRSR" id="PIRSR004682-1"/>
    </source>
</evidence>
<dbReference type="InterPro" id="IPR006543">
    <property type="entry name" value="Histidinol-phos"/>
</dbReference>
<keyword evidence="12" id="KW-1185">Reference proteome</keyword>
<evidence type="ECO:0000256" key="6">
    <source>
        <dbReference type="ARBA" id="ARBA00031828"/>
    </source>
</evidence>
<evidence type="ECO:0000256" key="1">
    <source>
        <dbReference type="ARBA" id="ARBA00004496"/>
    </source>
</evidence>
<dbReference type="NCBIfam" id="TIGR01656">
    <property type="entry name" value="Histidinol-ppas"/>
    <property type="match status" value="1"/>
</dbReference>
<dbReference type="InterPro" id="IPR036412">
    <property type="entry name" value="HAD-like_sf"/>
</dbReference>
<feature type="binding site" evidence="10">
    <location>
        <position position="22"/>
    </location>
    <ligand>
        <name>Mg(2+)</name>
        <dbReference type="ChEBI" id="CHEBI:18420"/>
    </ligand>
</feature>
<evidence type="ECO:0000256" key="2">
    <source>
        <dbReference type="ARBA" id="ARBA00022490"/>
    </source>
</evidence>
<dbReference type="EMBL" id="FNBW01000003">
    <property type="protein sequence ID" value="SDF41457.1"/>
    <property type="molecule type" value="Genomic_DNA"/>
</dbReference>
<dbReference type="RefSeq" id="WP_093148962.1">
    <property type="nucleotide sequence ID" value="NZ_FNBW01000003.1"/>
</dbReference>
<dbReference type="SUPFAM" id="SSF56784">
    <property type="entry name" value="HAD-like"/>
    <property type="match status" value="1"/>
</dbReference>
<sequence length="186" mass="20440">MPRLSPPVPETEPRPAVFLDRDGVLNVDAGFAHRPDQIVWVVGAPAAVARLNAAGFRVFVVTNQSGIARGLYDTDAVESLHRWMGEALLRQGARVDDWRYCPFHPDHQAERFADKASWRKPAPGMLLDLMAAWPVDRAGSFMIGDRQSDMDAAAAAGIDGYLFEAGDLDAFTAAILRARPRTRAQE</sequence>
<evidence type="ECO:0000313" key="12">
    <source>
        <dbReference type="Proteomes" id="UP000198615"/>
    </source>
</evidence>
<dbReference type="GO" id="GO:0046872">
    <property type="term" value="F:metal ion binding"/>
    <property type="evidence" value="ECO:0007669"/>
    <property type="project" value="UniProtKB-KW"/>
</dbReference>
<comment type="cofactor">
    <cofactor evidence="10">
        <name>Zn(2+)</name>
        <dbReference type="ChEBI" id="CHEBI:29105"/>
    </cofactor>
</comment>
<evidence type="ECO:0000313" key="11">
    <source>
        <dbReference type="EMBL" id="SDF41457.1"/>
    </source>
</evidence>
<dbReference type="Pfam" id="PF13242">
    <property type="entry name" value="Hydrolase_like"/>
    <property type="match status" value="1"/>
</dbReference>
<feature type="site" description="Stabilizes the phosphoryl group" evidence="9">
    <location>
        <position position="62"/>
    </location>
</feature>
<reference evidence="11 12" key="1">
    <citation type="submission" date="2016-10" db="EMBL/GenBank/DDBJ databases">
        <authorList>
            <person name="Varghese N."/>
            <person name="Submissions S."/>
        </authorList>
    </citation>
    <scope>NUCLEOTIDE SEQUENCE [LARGE SCALE GENOMIC DNA]</scope>
    <source>
        <strain evidence="11 12">DSM 18839</strain>
    </source>
</reference>
<feature type="binding site" evidence="10">
    <location>
        <position position="101"/>
    </location>
    <ligand>
        <name>Zn(2+)</name>
        <dbReference type="ChEBI" id="CHEBI:29105"/>
    </ligand>
</feature>
<comment type="caution">
    <text evidence="11">The sequence shown here is derived from an EMBL/GenBank/DDBJ whole genome shotgun (WGS) entry which is preliminary data.</text>
</comment>
<keyword evidence="10" id="KW-0460">Magnesium</keyword>
<gene>
    <name evidence="11" type="ORF">SAMN05660686_01240</name>
</gene>
<dbReference type="Gene3D" id="3.40.50.1000">
    <property type="entry name" value="HAD superfamily/HAD-like"/>
    <property type="match status" value="1"/>
</dbReference>
<dbReference type="CDD" id="cd07503">
    <property type="entry name" value="HAD_HisB-N"/>
    <property type="match status" value="1"/>
</dbReference>
<feature type="active site" description="Proton donor" evidence="8">
    <location>
        <position position="22"/>
    </location>
</feature>
<feature type="site" description="Stabilizes the phosphoryl group" evidence="9">
    <location>
        <position position="120"/>
    </location>
</feature>
<dbReference type="NCBIfam" id="TIGR01662">
    <property type="entry name" value="HAD-SF-IIIA"/>
    <property type="match status" value="1"/>
</dbReference>
<dbReference type="Proteomes" id="UP000198615">
    <property type="component" value="Unassembled WGS sequence"/>
</dbReference>
<dbReference type="InterPro" id="IPR023214">
    <property type="entry name" value="HAD_sf"/>
</dbReference>
<dbReference type="GO" id="GO:0016791">
    <property type="term" value="F:phosphatase activity"/>
    <property type="evidence" value="ECO:0007669"/>
    <property type="project" value="InterPro"/>
</dbReference>
<proteinExistence type="inferred from homology"/>
<evidence type="ECO:0000256" key="3">
    <source>
        <dbReference type="ARBA" id="ARBA00022723"/>
    </source>
</evidence>
<feature type="active site" description="Nucleophile" evidence="8">
    <location>
        <position position="20"/>
    </location>
</feature>
<dbReference type="AlphaFoldDB" id="A0A8G2BHA0"/>
<dbReference type="PANTHER" id="PTHR42891:SF1">
    <property type="entry name" value="D-GLYCERO-BETA-D-MANNO-HEPTOSE-1,7-BISPHOSPHATE 7-PHOSPHATASE"/>
    <property type="match status" value="1"/>
</dbReference>
<protein>
    <recommendedName>
        <fullName evidence="6 7">D,D-heptose 1,7-bisphosphate phosphatase</fullName>
        <ecNumber evidence="7">3.1.3.-</ecNumber>
    </recommendedName>
</protein>
<comment type="similarity">
    <text evidence="7">Belongs to the gmhB family.</text>
</comment>
<dbReference type="EC" id="3.1.3.-" evidence="7"/>
<comment type="subcellular location">
    <subcellularLocation>
        <location evidence="1 7">Cytoplasm</location>
    </subcellularLocation>
</comment>
<dbReference type="GO" id="GO:0005737">
    <property type="term" value="C:cytoplasm"/>
    <property type="evidence" value="ECO:0007669"/>
    <property type="project" value="UniProtKB-SubCell"/>
</dbReference>
<keyword evidence="4 7" id="KW-0378">Hydrolase</keyword>
<evidence type="ECO:0000256" key="4">
    <source>
        <dbReference type="ARBA" id="ARBA00022801"/>
    </source>
</evidence>
<dbReference type="InterPro" id="IPR004446">
    <property type="entry name" value="Heptose_bisP_phosphatase"/>
</dbReference>
<evidence type="ECO:0000256" key="9">
    <source>
        <dbReference type="PIRSR" id="PIRSR004682-3"/>
    </source>
</evidence>
<dbReference type="InterPro" id="IPR006549">
    <property type="entry name" value="HAD-SF_hydro_IIIA"/>
</dbReference>
<evidence type="ECO:0000256" key="10">
    <source>
        <dbReference type="PIRSR" id="PIRSR004682-4"/>
    </source>
</evidence>
<dbReference type="PANTHER" id="PTHR42891">
    <property type="entry name" value="D-GLYCERO-BETA-D-MANNO-HEPTOSE-1,7-BISPHOSPHATE 7-PHOSPHATASE"/>
    <property type="match status" value="1"/>
</dbReference>
<keyword evidence="2 7" id="KW-0963">Cytoplasm</keyword>
<comment type="cofactor">
    <cofactor evidence="10">
        <name>Mg(2+)</name>
        <dbReference type="ChEBI" id="CHEBI:18420"/>
    </cofactor>
</comment>